<name>A0A8H6KBC4_9PEZI</name>
<feature type="compositionally biased region" description="Polar residues" evidence="1">
    <location>
        <begin position="1"/>
        <end position="16"/>
    </location>
</feature>
<dbReference type="EMBL" id="WIGO01000129">
    <property type="protein sequence ID" value="KAF6827970.1"/>
    <property type="molecule type" value="Genomic_DNA"/>
</dbReference>
<keyword evidence="3" id="KW-1185">Reference proteome</keyword>
<evidence type="ECO:0000313" key="3">
    <source>
        <dbReference type="Proteomes" id="UP000654918"/>
    </source>
</evidence>
<dbReference type="AlphaFoldDB" id="A0A8H6KBC4"/>
<organism evidence="2 3">
    <name type="scientific">Colletotrichum plurivorum</name>
    <dbReference type="NCBI Taxonomy" id="2175906"/>
    <lineage>
        <taxon>Eukaryota</taxon>
        <taxon>Fungi</taxon>
        <taxon>Dikarya</taxon>
        <taxon>Ascomycota</taxon>
        <taxon>Pezizomycotina</taxon>
        <taxon>Sordariomycetes</taxon>
        <taxon>Hypocreomycetidae</taxon>
        <taxon>Glomerellales</taxon>
        <taxon>Glomerellaceae</taxon>
        <taxon>Colletotrichum</taxon>
        <taxon>Colletotrichum orchidearum species complex</taxon>
    </lineage>
</organism>
<feature type="region of interest" description="Disordered" evidence="1">
    <location>
        <begin position="1"/>
        <end position="29"/>
    </location>
</feature>
<evidence type="ECO:0000256" key="1">
    <source>
        <dbReference type="SAM" id="MobiDB-lite"/>
    </source>
</evidence>
<protein>
    <submittedName>
        <fullName evidence="2">Uncharacterized protein</fullName>
    </submittedName>
</protein>
<dbReference type="Proteomes" id="UP000654918">
    <property type="component" value="Unassembled WGS sequence"/>
</dbReference>
<sequence length="71" mass="7747">MSNSIEETERSPSSWPGTHPEPGVPSTPLGRFLTCEIPRLIWAIECQMEQQYVGQQLPSIQGPRLVAAAAA</sequence>
<accession>A0A8H6KBC4</accession>
<reference evidence="2" key="1">
    <citation type="journal article" date="2020" name="Phytopathology">
        <title>Genome Sequence Resources of Colletotrichum truncatum, C. plurivorum, C. musicola, and C. sojae: Four Species Pathogenic to Soybean (Glycine max).</title>
        <authorList>
            <person name="Rogerio F."/>
            <person name="Boufleur T.R."/>
            <person name="Ciampi-Guillardi M."/>
            <person name="Sukno S.A."/>
            <person name="Thon M.R."/>
            <person name="Massola Junior N.S."/>
            <person name="Baroncelli R."/>
        </authorList>
    </citation>
    <scope>NUCLEOTIDE SEQUENCE</scope>
    <source>
        <strain evidence="2">LFN00145</strain>
    </source>
</reference>
<comment type="caution">
    <text evidence="2">The sequence shown here is derived from an EMBL/GenBank/DDBJ whole genome shotgun (WGS) entry which is preliminary data.</text>
</comment>
<proteinExistence type="predicted"/>
<gene>
    <name evidence="2" type="ORF">CPLU01_08790</name>
</gene>
<evidence type="ECO:0000313" key="2">
    <source>
        <dbReference type="EMBL" id="KAF6827970.1"/>
    </source>
</evidence>